<comment type="caution">
    <text evidence="2">The sequence shown here is derived from an EMBL/GenBank/DDBJ whole genome shotgun (WGS) entry which is preliminary data.</text>
</comment>
<keyword evidence="1" id="KW-0812">Transmembrane</keyword>
<keyword evidence="1" id="KW-1133">Transmembrane helix</keyword>
<proteinExistence type="predicted"/>
<evidence type="ECO:0000313" key="3">
    <source>
        <dbReference type="Proteomes" id="UP000824123"/>
    </source>
</evidence>
<reference evidence="2" key="2">
    <citation type="journal article" date="2021" name="PeerJ">
        <title>Extensive microbial diversity within the chicken gut microbiome revealed by metagenomics and culture.</title>
        <authorList>
            <person name="Gilroy R."/>
            <person name="Ravi A."/>
            <person name="Getino M."/>
            <person name="Pursley I."/>
            <person name="Horton D.L."/>
            <person name="Alikhan N.F."/>
            <person name="Baker D."/>
            <person name="Gharbi K."/>
            <person name="Hall N."/>
            <person name="Watson M."/>
            <person name="Adriaenssens E.M."/>
            <person name="Foster-Nyarko E."/>
            <person name="Jarju S."/>
            <person name="Secka A."/>
            <person name="Antonio M."/>
            <person name="Oren A."/>
            <person name="Chaudhuri R.R."/>
            <person name="La Ragione R."/>
            <person name="Hildebrand F."/>
            <person name="Pallen M.J."/>
        </authorList>
    </citation>
    <scope>NUCLEOTIDE SEQUENCE</scope>
    <source>
        <strain evidence="2">ChiSxjej2B14-8506</strain>
    </source>
</reference>
<organism evidence="2 3">
    <name type="scientific">Candidatus Fimadaptatus faecigallinarum</name>
    <dbReference type="NCBI Taxonomy" id="2840814"/>
    <lineage>
        <taxon>Bacteria</taxon>
        <taxon>Bacillati</taxon>
        <taxon>Bacillota</taxon>
        <taxon>Clostridia</taxon>
        <taxon>Eubacteriales</taxon>
        <taxon>Candidatus Fimadaptatus</taxon>
    </lineage>
</organism>
<evidence type="ECO:0000256" key="1">
    <source>
        <dbReference type="SAM" id="Phobius"/>
    </source>
</evidence>
<dbReference type="Proteomes" id="UP000824123">
    <property type="component" value="Unassembled WGS sequence"/>
</dbReference>
<protein>
    <submittedName>
        <fullName evidence="2">Uncharacterized protein</fullName>
    </submittedName>
</protein>
<name>A0A9D1S4S0_9FIRM</name>
<accession>A0A9D1S4S0</accession>
<gene>
    <name evidence="2" type="ORF">IAC59_04090</name>
</gene>
<reference evidence="2" key="1">
    <citation type="submission" date="2020-10" db="EMBL/GenBank/DDBJ databases">
        <authorList>
            <person name="Gilroy R."/>
        </authorList>
    </citation>
    <scope>NUCLEOTIDE SEQUENCE</scope>
    <source>
        <strain evidence="2">ChiSxjej2B14-8506</strain>
    </source>
</reference>
<sequence>MRMTTDTTARMAVLTLCVAIVIMRLLRPEIAFDGASLGALALAALIAIAPVLRERSRDGQAEAVEPLRLRTVSALKQSISDAGLLLDESRGTYASLNETRPLELALAGARATLGLRLKSLTEQARLDSHGADAASCLNALNTAGVTTGEQFRALDGLLKLLEQSTRPGAQAEPHAAEELLSTAIGVIEMLDGTLS</sequence>
<dbReference type="AlphaFoldDB" id="A0A9D1S4S0"/>
<feature type="transmembrane region" description="Helical" evidence="1">
    <location>
        <begin position="7"/>
        <end position="26"/>
    </location>
</feature>
<evidence type="ECO:0000313" key="2">
    <source>
        <dbReference type="EMBL" id="HIU46418.1"/>
    </source>
</evidence>
<keyword evidence="1" id="KW-0472">Membrane</keyword>
<dbReference type="EMBL" id="DVNK01000027">
    <property type="protein sequence ID" value="HIU46418.1"/>
    <property type="molecule type" value="Genomic_DNA"/>
</dbReference>
<feature type="transmembrane region" description="Helical" evidence="1">
    <location>
        <begin position="32"/>
        <end position="52"/>
    </location>
</feature>